<dbReference type="PANTHER" id="PTHR46259:SF1">
    <property type="entry name" value="ZINC FINGER CCHC-TYPE AND RNA-BINDING MOTIF-CONTAINING PROTEIN 1"/>
    <property type="match status" value="1"/>
</dbReference>
<evidence type="ECO:0000256" key="1">
    <source>
        <dbReference type="ARBA" id="ARBA00004123"/>
    </source>
</evidence>
<evidence type="ECO:0000256" key="13">
    <source>
        <dbReference type="PROSITE-ProRule" id="PRU00176"/>
    </source>
</evidence>
<evidence type="ECO:0000259" key="16">
    <source>
        <dbReference type="PROSITE" id="PS50158"/>
    </source>
</evidence>
<dbReference type="InterPro" id="IPR044598">
    <property type="entry name" value="ZCRB1"/>
</dbReference>
<keyword evidence="6 12" id="KW-0863">Zinc-finger</keyword>
<keyword evidence="4" id="KW-0479">Metal-binding</keyword>
<accession>V5IFU5</accession>
<dbReference type="Gene3D" id="3.30.70.330">
    <property type="match status" value="1"/>
</dbReference>
<evidence type="ECO:0000256" key="3">
    <source>
        <dbReference type="ARBA" id="ARBA00022664"/>
    </source>
</evidence>
<reference evidence="17" key="1">
    <citation type="journal article" date="2015" name="Sci. Rep.">
        <title>Tissue- and time-dependent transcription in Ixodes ricinus salivary glands and midguts when blood feeding on the vertebrate host.</title>
        <authorList>
            <person name="Kotsyfakis M."/>
            <person name="Schwarz A."/>
            <person name="Erhart J."/>
            <person name="Ribeiro J.M."/>
        </authorList>
    </citation>
    <scope>NUCLEOTIDE SEQUENCE</scope>
    <source>
        <tissue evidence="17">Salivary gland and midgut</tissue>
    </source>
</reference>
<dbReference type="GO" id="GO:0000398">
    <property type="term" value="P:mRNA splicing, via spliceosome"/>
    <property type="evidence" value="ECO:0007669"/>
    <property type="project" value="InterPro"/>
</dbReference>
<dbReference type="SUPFAM" id="SSF54928">
    <property type="entry name" value="RNA-binding domain, RBD"/>
    <property type="match status" value="1"/>
</dbReference>
<evidence type="ECO:0000256" key="14">
    <source>
        <dbReference type="SAM" id="MobiDB-lite"/>
    </source>
</evidence>
<dbReference type="AlphaFoldDB" id="V5IFU5"/>
<keyword evidence="3" id="KW-0507">mRNA processing</keyword>
<keyword evidence="8 13" id="KW-0694">RNA-binding</keyword>
<dbReference type="SMART" id="SM00360">
    <property type="entry name" value="RRM"/>
    <property type="match status" value="1"/>
</dbReference>
<dbReference type="FunFam" id="3.30.70.330:FF:000233">
    <property type="entry name" value="Zinc finger CCHC-type and RNA-binding motif-containing protein 1"/>
    <property type="match status" value="1"/>
</dbReference>
<evidence type="ECO:0000256" key="6">
    <source>
        <dbReference type="ARBA" id="ARBA00022771"/>
    </source>
</evidence>
<evidence type="ECO:0000256" key="10">
    <source>
        <dbReference type="ARBA" id="ARBA00023242"/>
    </source>
</evidence>
<dbReference type="SUPFAM" id="SSF57756">
    <property type="entry name" value="Retrovirus zinc finger-like domains"/>
    <property type="match status" value="1"/>
</dbReference>
<dbReference type="InterPro" id="IPR035979">
    <property type="entry name" value="RBD_domain_sf"/>
</dbReference>
<dbReference type="SMART" id="SM00361">
    <property type="entry name" value="RRM_1"/>
    <property type="match status" value="1"/>
</dbReference>
<dbReference type="GO" id="GO:0008270">
    <property type="term" value="F:zinc ion binding"/>
    <property type="evidence" value="ECO:0007669"/>
    <property type="project" value="UniProtKB-KW"/>
</dbReference>
<sequence>MSAGLTPSKSTVYVSNLPYKLTNNDLHQLFEKYGKVAKVTVMKDKQTWKSKGVAFVLFVDGDSAARCVAALDQQQLMGRTLRASIAKYNGRAPEFIRRKEYKDKSMCYECGEAGHLSYRCPRNSFGDRERETAQKKKRKAQKMEQKAKLLRGEDDEDAASTDSDQGEDPALETLGAAIKYEQQKYDQDFAREREARSGAGPSSRGRHRIRRSAYFSDEEEEDDDPSAANS</sequence>
<evidence type="ECO:0000256" key="11">
    <source>
        <dbReference type="ARBA" id="ARBA00032031"/>
    </source>
</evidence>
<dbReference type="InterPro" id="IPR012677">
    <property type="entry name" value="Nucleotide-bd_a/b_plait_sf"/>
</dbReference>
<keyword evidence="7" id="KW-0862">Zinc</keyword>
<feature type="compositionally biased region" description="Basic and acidic residues" evidence="14">
    <location>
        <begin position="141"/>
        <end position="152"/>
    </location>
</feature>
<evidence type="ECO:0000256" key="9">
    <source>
        <dbReference type="ARBA" id="ARBA00023187"/>
    </source>
</evidence>
<evidence type="ECO:0000256" key="2">
    <source>
        <dbReference type="ARBA" id="ARBA00015428"/>
    </source>
</evidence>
<evidence type="ECO:0000256" key="8">
    <source>
        <dbReference type="ARBA" id="ARBA00022884"/>
    </source>
</evidence>
<dbReference type="InterPro" id="IPR003954">
    <property type="entry name" value="RRM_euk-type"/>
</dbReference>
<dbReference type="Pfam" id="PF00076">
    <property type="entry name" value="RRM_1"/>
    <property type="match status" value="1"/>
</dbReference>
<keyword evidence="9" id="KW-0508">mRNA splicing</keyword>
<evidence type="ECO:0000313" key="17">
    <source>
        <dbReference type="EMBL" id="JAB76641.1"/>
    </source>
</evidence>
<feature type="compositionally biased region" description="Basic and acidic residues" evidence="14">
    <location>
        <begin position="181"/>
        <end position="196"/>
    </location>
</feature>
<feature type="domain" description="CCHC-type" evidence="16">
    <location>
        <begin position="107"/>
        <end position="122"/>
    </location>
</feature>
<evidence type="ECO:0000256" key="12">
    <source>
        <dbReference type="PROSITE-ProRule" id="PRU00047"/>
    </source>
</evidence>
<evidence type="ECO:0000256" key="7">
    <source>
        <dbReference type="ARBA" id="ARBA00022833"/>
    </source>
</evidence>
<keyword evidence="5" id="KW-0747">Spliceosome</keyword>
<comment type="subcellular location">
    <subcellularLocation>
        <location evidence="1">Nucleus</location>
    </subcellularLocation>
</comment>
<dbReference type="InterPro" id="IPR034219">
    <property type="entry name" value="ZCRB1_RRM"/>
</dbReference>
<dbReference type="GO" id="GO:0005689">
    <property type="term" value="C:U12-type spliceosomal complex"/>
    <property type="evidence" value="ECO:0007669"/>
    <property type="project" value="InterPro"/>
</dbReference>
<feature type="region of interest" description="Disordered" evidence="14">
    <location>
        <begin position="122"/>
        <end position="230"/>
    </location>
</feature>
<feature type="compositionally biased region" description="Acidic residues" evidence="14">
    <location>
        <begin position="153"/>
        <end position="170"/>
    </location>
</feature>
<dbReference type="InterPro" id="IPR036875">
    <property type="entry name" value="Znf_CCHC_sf"/>
</dbReference>
<feature type="compositionally biased region" description="Acidic residues" evidence="14">
    <location>
        <begin position="216"/>
        <end position="230"/>
    </location>
</feature>
<evidence type="ECO:0000256" key="4">
    <source>
        <dbReference type="ARBA" id="ARBA00022723"/>
    </source>
</evidence>
<dbReference type="EMBL" id="GANP01007827">
    <property type="protein sequence ID" value="JAB76641.1"/>
    <property type="molecule type" value="mRNA"/>
</dbReference>
<name>V5IFU5_IXORI</name>
<evidence type="ECO:0000256" key="5">
    <source>
        <dbReference type="ARBA" id="ARBA00022728"/>
    </source>
</evidence>
<dbReference type="PANTHER" id="PTHR46259">
    <property type="entry name" value="ZINC FINGER CCHC-TYPE AND RNA-BINDING MOTIF-CONTAINING PROTEIN 1"/>
    <property type="match status" value="1"/>
</dbReference>
<dbReference type="GO" id="GO:0003723">
    <property type="term" value="F:RNA binding"/>
    <property type="evidence" value="ECO:0007669"/>
    <property type="project" value="UniProtKB-UniRule"/>
</dbReference>
<evidence type="ECO:0000259" key="15">
    <source>
        <dbReference type="PROSITE" id="PS50102"/>
    </source>
</evidence>
<dbReference type="PROSITE" id="PS50158">
    <property type="entry name" value="ZF_CCHC"/>
    <property type="match status" value="1"/>
</dbReference>
<organism evidence="17">
    <name type="scientific">Ixodes ricinus</name>
    <name type="common">Common tick</name>
    <name type="synonym">Acarus ricinus</name>
    <dbReference type="NCBI Taxonomy" id="34613"/>
    <lineage>
        <taxon>Eukaryota</taxon>
        <taxon>Metazoa</taxon>
        <taxon>Ecdysozoa</taxon>
        <taxon>Arthropoda</taxon>
        <taxon>Chelicerata</taxon>
        <taxon>Arachnida</taxon>
        <taxon>Acari</taxon>
        <taxon>Parasitiformes</taxon>
        <taxon>Ixodida</taxon>
        <taxon>Ixodoidea</taxon>
        <taxon>Ixodidae</taxon>
        <taxon>Ixodinae</taxon>
        <taxon>Ixodes</taxon>
    </lineage>
</organism>
<dbReference type="PROSITE" id="PS50102">
    <property type="entry name" value="RRM"/>
    <property type="match status" value="1"/>
</dbReference>
<feature type="domain" description="RRM" evidence="15">
    <location>
        <begin position="10"/>
        <end position="88"/>
    </location>
</feature>
<feature type="compositionally biased region" description="Basic and acidic residues" evidence="14">
    <location>
        <begin position="125"/>
        <end position="134"/>
    </location>
</feature>
<protein>
    <recommendedName>
        <fullName evidence="2">Zinc finger CCHC-type and RNA-binding motif-containing protein 1</fullName>
    </recommendedName>
    <alternativeName>
        <fullName evidence="11">U11/U12 small nuclear ribonucleoprotein 31 kDa protein</fullName>
    </alternativeName>
</protein>
<dbReference type="InterPro" id="IPR000504">
    <property type="entry name" value="RRM_dom"/>
</dbReference>
<keyword evidence="10" id="KW-0539">Nucleus</keyword>
<proteinExistence type="evidence at transcript level"/>
<dbReference type="InterPro" id="IPR001878">
    <property type="entry name" value="Znf_CCHC"/>
</dbReference>
<dbReference type="CDD" id="cd12393">
    <property type="entry name" value="RRM_ZCRB1"/>
    <property type="match status" value="1"/>
</dbReference>